<keyword evidence="2" id="KW-1185">Reference proteome</keyword>
<gene>
    <name evidence="1" type="ORF">C489_18556</name>
</gene>
<dbReference type="OrthoDB" id="217433at2157"/>
<proteinExistence type="predicted"/>
<accession>L9XQ83</accession>
<organism evidence="1 2">
    <name type="scientific">Natrinema versiforme JCM 10478</name>
    <dbReference type="NCBI Taxonomy" id="1227496"/>
    <lineage>
        <taxon>Archaea</taxon>
        <taxon>Methanobacteriati</taxon>
        <taxon>Methanobacteriota</taxon>
        <taxon>Stenosarchaea group</taxon>
        <taxon>Halobacteria</taxon>
        <taxon>Halobacteriales</taxon>
        <taxon>Natrialbaceae</taxon>
        <taxon>Natrinema</taxon>
    </lineage>
</organism>
<sequence>MTFDGPINTTYGEAMAQIRDKISSMADWSVKDEQYNTDNTAFTSNNDYFVFTTPEGSDVRLSATGDEEIELEHGPNWDASAGSWEDRYSNSWQAMPHDEHDGSPSFSDQVKFWVEYVNNKGFAFYMSREEGDDYDAGMAMGISELTRLWDYSTAQVRESKYTALVLGYQEHDDDKTYEITPLSRAENLATPTRARDR</sequence>
<comment type="caution">
    <text evidence="1">The sequence shown here is derived from an EMBL/GenBank/DDBJ whole genome shotgun (WGS) entry which is preliminary data.</text>
</comment>
<dbReference type="EMBL" id="AOID01000059">
    <property type="protein sequence ID" value="ELY63576.1"/>
    <property type="molecule type" value="Genomic_DNA"/>
</dbReference>
<evidence type="ECO:0000313" key="2">
    <source>
        <dbReference type="Proteomes" id="UP000011632"/>
    </source>
</evidence>
<reference evidence="1 2" key="1">
    <citation type="journal article" date="2014" name="PLoS Genet.">
        <title>Phylogenetically driven sequencing of extremely halophilic archaea reveals strategies for static and dynamic osmo-response.</title>
        <authorList>
            <person name="Becker E.A."/>
            <person name="Seitzer P.M."/>
            <person name="Tritt A."/>
            <person name="Larsen D."/>
            <person name="Krusor M."/>
            <person name="Yao A.I."/>
            <person name="Wu D."/>
            <person name="Madern D."/>
            <person name="Eisen J.A."/>
            <person name="Darling A.E."/>
            <person name="Facciotti M.T."/>
        </authorList>
    </citation>
    <scope>NUCLEOTIDE SEQUENCE [LARGE SCALE GENOMIC DNA]</scope>
    <source>
        <strain evidence="1 2">JCM 10478</strain>
    </source>
</reference>
<dbReference type="PATRIC" id="fig|1227496.3.peg.3736"/>
<dbReference type="STRING" id="1227496.C489_18556"/>
<dbReference type="Proteomes" id="UP000011632">
    <property type="component" value="Unassembled WGS sequence"/>
</dbReference>
<dbReference type="AlphaFoldDB" id="L9XQ83"/>
<evidence type="ECO:0000313" key="1">
    <source>
        <dbReference type="EMBL" id="ELY63576.1"/>
    </source>
</evidence>
<dbReference type="RefSeq" id="WP_006432810.1">
    <property type="nucleotide sequence ID" value="NZ_AOID01000059.1"/>
</dbReference>
<name>L9XQ83_9EURY</name>
<protein>
    <submittedName>
        <fullName evidence="1">Uncharacterized protein</fullName>
    </submittedName>
</protein>